<sequence>MTVVDRSILGPVDSPSPLPVETGQEPRVVQEITHLILRLTERLQDDYARHAARLGLTAGQAKVLMALRPEESVPMRVLAERTGYDPSNLTGLVDRLVARELVSRRPDAVDRRVTVLTTTQQGERLRLAFWRQIHGDTGPLANLSGEELAGLRSSLRTALQPTD</sequence>
<dbReference type="SUPFAM" id="SSF46785">
    <property type="entry name" value="Winged helix' DNA-binding domain"/>
    <property type="match status" value="1"/>
</dbReference>
<keyword evidence="2" id="KW-0238">DNA-binding</keyword>
<keyword evidence="1" id="KW-0805">Transcription regulation</keyword>
<dbReference type="InterPro" id="IPR000835">
    <property type="entry name" value="HTH_MarR-typ"/>
</dbReference>
<dbReference type="InterPro" id="IPR039422">
    <property type="entry name" value="MarR/SlyA-like"/>
</dbReference>
<dbReference type="PANTHER" id="PTHR33164:SF99">
    <property type="entry name" value="MARR FAMILY REGULATORY PROTEIN"/>
    <property type="match status" value="1"/>
</dbReference>
<keyword evidence="7" id="KW-1185">Reference proteome</keyword>
<evidence type="ECO:0000313" key="7">
    <source>
        <dbReference type="Proteomes" id="UP000248544"/>
    </source>
</evidence>
<dbReference type="Gene3D" id="1.10.10.10">
    <property type="entry name" value="Winged helix-like DNA-binding domain superfamily/Winged helix DNA-binding domain"/>
    <property type="match status" value="1"/>
</dbReference>
<proteinExistence type="predicted"/>
<accession>A0A2W2EHS1</accession>
<comment type="caution">
    <text evidence="6">The sequence shown here is derived from an EMBL/GenBank/DDBJ whole genome shotgun (WGS) entry which is preliminary data.</text>
</comment>
<dbReference type="PROSITE" id="PS01117">
    <property type="entry name" value="HTH_MARR_1"/>
    <property type="match status" value="1"/>
</dbReference>
<keyword evidence="3" id="KW-0804">Transcription</keyword>
<dbReference type="PANTHER" id="PTHR33164">
    <property type="entry name" value="TRANSCRIPTIONAL REGULATOR, MARR FAMILY"/>
    <property type="match status" value="1"/>
</dbReference>
<evidence type="ECO:0000259" key="5">
    <source>
        <dbReference type="PROSITE" id="PS50995"/>
    </source>
</evidence>
<dbReference type="AlphaFoldDB" id="A0A2W2EHS1"/>
<dbReference type="GO" id="GO:0003677">
    <property type="term" value="F:DNA binding"/>
    <property type="evidence" value="ECO:0007669"/>
    <property type="project" value="UniProtKB-KW"/>
</dbReference>
<organism evidence="6 7">
    <name type="scientific">Spongiactinospora gelatinilytica</name>
    <dbReference type="NCBI Taxonomy" id="2666298"/>
    <lineage>
        <taxon>Bacteria</taxon>
        <taxon>Bacillati</taxon>
        <taxon>Actinomycetota</taxon>
        <taxon>Actinomycetes</taxon>
        <taxon>Streptosporangiales</taxon>
        <taxon>Streptosporangiaceae</taxon>
        <taxon>Spongiactinospora</taxon>
    </lineage>
</organism>
<dbReference type="PROSITE" id="PS50995">
    <property type="entry name" value="HTH_MARR_2"/>
    <property type="match status" value="1"/>
</dbReference>
<evidence type="ECO:0000256" key="4">
    <source>
        <dbReference type="SAM" id="MobiDB-lite"/>
    </source>
</evidence>
<name>A0A2W2EHS1_9ACTN</name>
<feature type="domain" description="HTH marR-type" evidence="5">
    <location>
        <begin position="29"/>
        <end position="160"/>
    </location>
</feature>
<dbReference type="GO" id="GO:0006950">
    <property type="term" value="P:response to stress"/>
    <property type="evidence" value="ECO:0007669"/>
    <property type="project" value="TreeGrafter"/>
</dbReference>
<dbReference type="EMBL" id="POUA01000735">
    <property type="protein sequence ID" value="PZG16439.1"/>
    <property type="molecule type" value="Genomic_DNA"/>
</dbReference>
<feature type="region of interest" description="Disordered" evidence="4">
    <location>
        <begin position="1"/>
        <end position="23"/>
    </location>
</feature>
<dbReference type="Pfam" id="PF12802">
    <property type="entry name" value="MarR_2"/>
    <property type="match status" value="1"/>
</dbReference>
<dbReference type="SMART" id="SM00347">
    <property type="entry name" value="HTH_MARR"/>
    <property type="match status" value="1"/>
</dbReference>
<evidence type="ECO:0000256" key="1">
    <source>
        <dbReference type="ARBA" id="ARBA00023015"/>
    </source>
</evidence>
<gene>
    <name evidence="6" type="ORF">C1I98_38970</name>
</gene>
<protein>
    <submittedName>
        <fullName evidence="6">MarR family transcriptional regulator</fullName>
    </submittedName>
</protein>
<dbReference type="InterPro" id="IPR036390">
    <property type="entry name" value="WH_DNA-bd_sf"/>
</dbReference>
<evidence type="ECO:0000256" key="2">
    <source>
        <dbReference type="ARBA" id="ARBA00023125"/>
    </source>
</evidence>
<dbReference type="GO" id="GO:0003700">
    <property type="term" value="F:DNA-binding transcription factor activity"/>
    <property type="evidence" value="ECO:0007669"/>
    <property type="project" value="InterPro"/>
</dbReference>
<dbReference type="InterPro" id="IPR023187">
    <property type="entry name" value="Tscrpt_reg_MarR-type_CS"/>
</dbReference>
<reference evidence="6 7" key="1">
    <citation type="submission" date="2018-01" db="EMBL/GenBank/DDBJ databases">
        <title>Draft genome sequence of Sphaerisporangium sp. 7K107.</title>
        <authorList>
            <person name="Sahin N."/>
            <person name="Saygin H."/>
            <person name="Ay H."/>
        </authorList>
    </citation>
    <scope>NUCLEOTIDE SEQUENCE [LARGE SCALE GENOMIC DNA]</scope>
    <source>
        <strain evidence="6 7">7K107</strain>
    </source>
</reference>
<dbReference type="InterPro" id="IPR036388">
    <property type="entry name" value="WH-like_DNA-bd_sf"/>
</dbReference>
<dbReference type="Proteomes" id="UP000248544">
    <property type="component" value="Unassembled WGS sequence"/>
</dbReference>
<evidence type="ECO:0000256" key="3">
    <source>
        <dbReference type="ARBA" id="ARBA00023163"/>
    </source>
</evidence>
<evidence type="ECO:0000313" key="6">
    <source>
        <dbReference type="EMBL" id="PZG16439.1"/>
    </source>
</evidence>